<dbReference type="InterPro" id="IPR045247">
    <property type="entry name" value="Oye-like"/>
</dbReference>
<reference evidence="5 6" key="1">
    <citation type="journal article" date="2018" name="Front. Microbiol.">
        <title>Hydrolytic Capabilities as a Key to Environmental Success: Chitinolytic and Cellulolytic Acidobacteria From Acidic Sub-arctic Soils and Boreal Peatlands.</title>
        <authorList>
            <person name="Belova S.E."/>
            <person name="Ravin N.V."/>
            <person name="Pankratov T.A."/>
            <person name="Rakitin A.L."/>
            <person name="Ivanova A.A."/>
            <person name="Beletsky A.V."/>
            <person name="Mardanov A.V."/>
            <person name="Sinninghe Damste J.S."/>
            <person name="Dedysh S.N."/>
        </authorList>
    </citation>
    <scope>NUCLEOTIDE SEQUENCE [LARGE SCALE GENOMIC DNA]</scope>
    <source>
        <strain evidence="5 6">SBC82</strain>
    </source>
</reference>
<evidence type="ECO:0000256" key="2">
    <source>
        <dbReference type="ARBA" id="ARBA00005979"/>
    </source>
</evidence>
<evidence type="ECO:0000256" key="1">
    <source>
        <dbReference type="ARBA" id="ARBA00001917"/>
    </source>
</evidence>
<dbReference type="GO" id="GO:0016628">
    <property type="term" value="F:oxidoreductase activity, acting on the CH-CH group of donors, NAD or NADP as acceptor"/>
    <property type="evidence" value="ECO:0007669"/>
    <property type="project" value="UniProtKB-ARBA"/>
</dbReference>
<dbReference type="Gene3D" id="3.20.20.70">
    <property type="entry name" value="Aldolase class I"/>
    <property type="match status" value="1"/>
</dbReference>
<evidence type="ECO:0000259" key="4">
    <source>
        <dbReference type="Pfam" id="PF00724"/>
    </source>
</evidence>
<dbReference type="CDD" id="cd02933">
    <property type="entry name" value="OYE_like_FMN"/>
    <property type="match status" value="1"/>
</dbReference>
<accession>A0A2Z5G442</accession>
<dbReference type="InterPro" id="IPR013785">
    <property type="entry name" value="Aldolase_TIM"/>
</dbReference>
<dbReference type="PANTHER" id="PTHR22893">
    <property type="entry name" value="NADH OXIDOREDUCTASE-RELATED"/>
    <property type="match status" value="1"/>
</dbReference>
<keyword evidence="6" id="KW-1185">Reference proteome</keyword>
<dbReference type="GO" id="GO:0005829">
    <property type="term" value="C:cytosol"/>
    <property type="evidence" value="ECO:0007669"/>
    <property type="project" value="UniProtKB-ARBA"/>
</dbReference>
<dbReference type="KEGG" id="abas:ACPOL_4518"/>
<keyword evidence="3" id="KW-0560">Oxidoreductase</keyword>
<protein>
    <submittedName>
        <fullName evidence="5">N-ethylmaleimide reductase</fullName>
    </submittedName>
</protein>
<dbReference type="Pfam" id="PF00724">
    <property type="entry name" value="Oxidored_FMN"/>
    <property type="match status" value="1"/>
</dbReference>
<dbReference type="PANTHER" id="PTHR22893:SF91">
    <property type="entry name" value="NADPH DEHYDROGENASE 2-RELATED"/>
    <property type="match status" value="1"/>
</dbReference>
<organism evidence="5 6">
    <name type="scientific">Acidisarcina polymorpha</name>
    <dbReference type="NCBI Taxonomy" id="2211140"/>
    <lineage>
        <taxon>Bacteria</taxon>
        <taxon>Pseudomonadati</taxon>
        <taxon>Acidobacteriota</taxon>
        <taxon>Terriglobia</taxon>
        <taxon>Terriglobales</taxon>
        <taxon>Acidobacteriaceae</taxon>
        <taxon>Acidisarcina</taxon>
    </lineage>
</organism>
<comment type="similarity">
    <text evidence="2">Belongs to the NADH:flavin oxidoreductase/NADH oxidase family.</text>
</comment>
<dbReference type="GO" id="GO:0010181">
    <property type="term" value="F:FMN binding"/>
    <property type="evidence" value="ECO:0007669"/>
    <property type="project" value="InterPro"/>
</dbReference>
<proteinExistence type="inferred from homology"/>
<dbReference type="EMBL" id="CP030840">
    <property type="protein sequence ID" value="AXC13790.1"/>
    <property type="molecule type" value="Genomic_DNA"/>
</dbReference>
<dbReference type="AlphaFoldDB" id="A0A2Z5G442"/>
<dbReference type="FunFam" id="3.20.20.70:FF:000059">
    <property type="entry name" value="N-ethylmaleimide reductase, FMN-linked"/>
    <property type="match status" value="1"/>
</dbReference>
<feature type="domain" description="NADH:flavin oxidoreductase/NADH oxidase N-terminal" evidence="4">
    <location>
        <begin position="5"/>
        <end position="340"/>
    </location>
</feature>
<comment type="cofactor">
    <cofactor evidence="1">
        <name>FMN</name>
        <dbReference type="ChEBI" id="CHEBI:58210"/>
    </cofactor>
</comment>
<name>A0A2Z5G442_9BACT</name>
<gene>
    <name evidence="5" type="ORF">ACPOL_4518</name>
</gene>
<evidence type="ECO:0000313" key="6">
    <source>
        <dbReference type="Proteomes" id="UP000253606"/>
    </source>
</evidence>
<dbReference type="RefSeq" id="WP_114208701.1">
    <property type="nucleotide sequence ID" value="NZ_CP030840.1"/>
</dbReference>
<dbReference type="OrthoDB" id="9772736at2"/>
<evidence type="ECO:0000313" key="5">
    <source>
        <dbReference type="EMBL" id="AXC13790.1"/>
    </source>
</evidence>
<sequence>MDNPLLKPYLLGDLALPNRIVMAPLTRTRAANPGHVPTALMGEYYAQRASAGLIISEGAWVSEAGQGWHGAPGIYDEVQGAAWARVTAAVRERGGRIFAQLWHQGAISHSSFFTDARLPLSASAINPEQQVHLAGGLVRTETPQAMTVADIVQTIADYRHASRIAKDAGFDGVQIQAGFLYLINQFLNVSTNQRTDRYGGSIPNRARLLFDILDAVLEVWPSERVGVKTGPMTNELGLFVANSSTLATAEYVYAKLNEYQLSHVFVMRQMADLSATPLAALAGDAVIVHFRAIYSGTMILNVGINPVHARELAAHDDRILVAFGREYIANPDLVERIRVGAVLNDQRPAGYYGSSPEGYTDYPFLPEEPPTILPKSGEAVLP</sequence>
<evidence type="ECO:0000256" key="3">
    <source>
        <dbReference type="ARBA" id="ARBA00023002"/>
    </source>
</evidence>
<dbReference type="SUPFAM" id="SSF51395">
    <property type="entry name" value="FMN-linked oxidoreductases"/>
    <property type="match status" value="1"/>
</dbReference>
<dbReference type="Proteomes" id="UP000253606">
    <property type="component" value="Chromosome"/>
</dbReference>
<dbReference type="InterPro" id="IPR001155">
    <property type="entry name" value="OxRdtase_FMN_N"/>
</dbReference>